<dbReference type="SUPFAM" id="SSF52980">
    <property type="entry name" value="Restriction endonuclease-like"/>
    <property type="match status" value="1"/>
</dbReference>
<feature type="compositionally biased region" description="Acidic residues" evidence="16">
    <location>
        <begin position="545"/>
        <end position="555"/>
    </location>
</feature>
<dbReference type="GO" id="GO:0033202">
    <property type="term" value="C:DNA helicase complex"/>
    <property type="evidence" value="ECO:0007669"/>
    <property type="project" value="TreeGrafter"/>
</dbReference>
<evidence type="ECO:0000256" key="16">
    <source>
        <dbReference type="SAM" id="MobiDB-lite"/>
    </source>
</evidence>
<dbReference type="Pfam" id="PF12705">
    <property type="entry name" value="PDDEXK_1"/>
    <property type="match status" value="1"/>
</dbReference>
<feature type="region of interest" description="Disordered" evidence="16">
    <location>
        <begin position="752"/>
        <end position="773"/>
    </location>
</feature>
<dbReference type="Gene3D" id="3.90.320.10">
    <property type="match status" value="1"/>
</dbReference>
<dbReference type="OrthoDB" id="9810135at2"/>
<feature type="domain" description="UvrD-like helicase C-terminal" evidence="18">
    <location>
        <begin position="517"/>
        <end position="978"/>
    </location>
</feature>
<comment type="cofactor">
    <cofactor evidence="13">
        <name>Mg(2+)</name>
        <dbReference type="ChEBI" id="CHEBI:18420"/>
    </cofactor>
</comment>
<dbReference type="PANTHER" id="PTHR11070:SF48">
    <property type="entry name" value="ATP-DEPENDENT HELICASE_NUCLEASE SUBUNIT A"/>
    <property type="match status" value="1"/>
</dbReference>
<evidence type="ECO:0000313" key="19">
    <source>
        <dbReference type="EMBL" id="SFO04779.1"/>
    </source>
</evidence>
<dbReference type="GO" id="GO:0005524">
    <property type="term" value="F:ATP binding"/>
    <property type="evidence" value="ECO:0007669"/>
    <property type="project" value="UniProtKB-UniRule"/>
</dbReference>
<keyword evidence="1 13" id="KW-0540">Nuclease</keyword>
<dbReference type="HAMAP" id="MF_01451">
    <property type="entry name" value="AddA"/>
    <property type="match status" value="1"/>
</dbReference>
<keyword evidence="15" id="KW-0175">Coiled coil</keyword>
<dbReference type="InterPro" id="IPR011604">
    <property type="entry name" value="PDDEXK-like_dom_sf"/>
</dbReference>
<dbReference type="EMBL" id="FOWD01000007">
    <property type="protein sequence ID" value="SFO04779.1"/>
    <property type="molecule type" value="Genomic_DNA"/>
</dbReference>
<dbReference type="CDD" id="cd17932">
    <property type="entry name" value="DEXQc_UvrD"/>
    <property type="match status" value="1"/>
</dbReference>
<keyword evidence="7 13" id="KW-0067">ATP-binding</keyword>
<dbReference type="Gene3D" id="3.40.50.300">
    <property type="entry name" value="P-loop containing nucleotide triphosphate hydrolases"/>
    <property type="match status" value="3"/>
</dbReference>
<keyword evidence="20" id="KW-1185">Reference proteome</keyword>
<evidence type="ECO:0000256" key="6">
    <source>
        <dbReference type="ARBA" id="ARBA00022839"/>
    </source>
</evidence>
<keyword evidence="9 13" id="KW-0234">DNA repair</keyword>
<keyword evidence="3 13" id="KW-0227">DNA damage</keyword>
<evidence type="ECO:0000259" key="18">
    <source>
        <dbReference type="PROSITE" id="PS51217"/>
    </source>
</evidence>
<dbReference type="PROSITE" id="PS51198">
    <property type="entry name" value="UVRD_HELICASE_ATP_BIND"/>
    <property type="match status" value="1"/>
</dbReference>
<dbReference type="Gene3D" id="6.10.250.2380">
    <property type="match status" value="1"/>
</dbReference>
<feature type="region of interest" description="Disordered" evidence="16">
    <location>
        <begin position="532"/>
        <end position="555"/>
    </location>
</feature>
<dbReference type="InterPro" id="IPR014017">
    <property type="entry name" value="DNA_helicase_UvrD-like_C"/>
</dbReference>
<comment type="similarity">
    <text evidence="13">Belongs to the helicase family. AddA subfamily.</text>
</comment>
<dbReference type="EC" id="5.6.2.4" evidence="13"/>
<name>A0A1I5DZX0_9FIRM</name>
<dbReference type="STRING" id="1527.SAMN04489757_10796"/>
<dbReference type="InterPro" id="IPR014016">
    <property type="entry name" value="UvrD-like_ATP-bd"/>
</dbReference>
<feature type="coiled-coil region" evidence="15">
    <location>
        <begin position="1037"/>
        <end position="1084"/>
    </location>
</feature>
<evidence type="ECO:0000256" key="5">
    <source>
        <dbReference type="ARBA" id="ARBA00022806"/>
    </source>
</evidence>
<dbReference type="GO" id="GO:0016887">
    <property type="term" value="F:ATP hydrolysis activity"/>
    <property type="evidence" value="ECO:0007669"/>
    <property type="project" value="RHEA"/>
</dbReference>
<dbReference type="SUPFAM" id="SSF52540">
    <property type="entry name" value="P-loop containing nucleoside triphosphate hydrolases"/>
    <property type="match status" value="1"/>
</dbReference>
<keyword evidence="8 13" id="KW-0238">DNA-binding</keyword>
<dbReference type="RefSeq" id="WP_091685268.1">
    <property type="nucleotide sequence ID" value="NZ_BAABFM010000010.1"/>
</dbReference>
<gene>
    <name evidence="13" type="primary">addA</name>
    <name evidence="19" type="ORF">SAMN04489757_10796</name>
</gene>
<comment type="function">
    <text evidence="13">The heterodimer acts as both an ATP-dependent DNA helicase and an ATP-dependent, dual-direction single-stranded exonuclease. Recognizes the chi site generating a DNA molecule suitable for the initiation of homologous recombination. The AddA nuclease domain is required for chi fragment generation; this subunit has the helicase and 3' -&gt; 5' nuclease activities.</text>
</comment>
<reference evidence="19 20" key="1">
    <citation type="submission" date="2016-10" db="EMBL/GenBank/DDBJ databases">
        <authorList>
            <person name="de Groot N.N."/>
        </authorList>
    </citation>
    <scope>NUCLEOTIDE SEQUENCE [LARGE SCALE GENOMIC DNA]</scope>
    <source>
        <strain evidence="19 20">DSM 1283</strain>
    </source>
</reference>
<dbReference type="Pfam" id="PF00580">
    <property type="entry name" value="UvrD-helicase"/>
    <property type="match status" value="1"/>
</dbReference>
<dbReference type="InterPro" id="IPR027417">
    <property type="entry name" value="P-loop_NTPase"/>
</dbReference>
<dbReference type="InterPro" id="IPR038726">
    <property type="entry name" value="PDDEXK_AddAB-type"/>
</dbReference>
<dbReference type="InterPro" id="IPR000212">
    <property type="entry name" value="DNA_helicase_UvrD/REP"/>
</dbReference>
<evidence type="ECO:0000256" key="12">
    <source>
        <dbReference type="ARBA" id="ARBA00048988"/>
    </source>
</evidence>
<evidence type="ECO:0000256" key="3">
    <source>
        <dbReference type="ARBA" id="ARBA00022763"/>
    </source>
</evidence>
<dbReference type="GO" id="GO:0003690">
    <property type="term" value="F:double-stranded DNA binding"/>
    <property type="evidence" value="ECO:0007669"/>
    <property type="project" value="UniProtKB-UniRule"/>
</dbReference>
<evidence type="ECO:0000256" key="11">
    <source>
        <dbReference type="ARBA" id="ARBA00034617"/>
    </source>
</evidence>
<dbReference type="InterPro" id="IPR014152">
    <property type="entry name" value="AddA"/>
</dbReference>
<keyword evidence="5 13" id="KW-0347">Helicase</keyword>
<evidence type="ECO:0000256" key="14">
    <source>
        <dbReference type="PROSITE-ProRule" id="PRU00560"/>
    </source>
</evidence>
<evidence type="ECO:0000256" key="15">
    <source>
        <dbReference type="SAM" id="Coils"/>
    </source>
</evidence>
<accession>A0A1I5DZX0</accession>
<organism evidence="19 20">
    <name type="scientific">Anaerocolumna aminovalerica</name>
    <dbReference type="NCBI Taxonomy" id="1527"/>
    <lineage>
        <taxon>Bacteria</taxon>
        <taxon>Bacillati</taxon>
        <taxon>Bacillota</taxon>
        <taxon>Clostridia</taxon>
        <taxon>Lachnospirales</taxon>
        <taxon>Lachnospiraceae</taxon>
        <taxon>Anaerocolumna</taxon>
    </lineage>
</organism>
<dbReference type="GO" id="GO:0043138">
    <property type="term" value="F:3'-5' DNA helicase activity"/>
    <property type="evidence" value="ECO:0007669"/>
    <property type="project" value="UniProtKB-UniRule"/>
</dbReference>
<keyword evidence="6 13" id="KW-0269">Exonuclease</keyword>
<evidence type="ECO:0000256" key="4">
    <source>
        <dbReference type="ARBA" id="ARBA00022801"/>
    </source>
</evidence>
<evidence type="ECO:0000313" key="20">
    <source>
        <dbReference type="Proteomes" id="UP000198806"/>
    </source>
</evidence>
<dbReference type="Pfam" id="PF13361">
    <property type="entry name" value="UvrD_C"/>
    <property type="match status" value="1"/>
</dbReference>
<dbReference type="GO" id="GO:0008408">
    <property type="term" value="F:3'-5' exonuclease activity"/>
    <property type="evidence" value="ECO:0007669"/>
    <property type="project" value="UniProtKB-UniRule"/>
</dbReference>
<proteinExistence type="inferred from homology"/>
<evidence type="ECO:0000259" key="17">
    <source>
        <dbReference type="PROSITE" id="PS51198"/>
    </source>
</evidence>
<feature type="binding site" evidence="14">
    <location>
        <begin position="25"/>
        <end position="32"/>
    </location>
    <ligand>
        <name>ATP</name>
        <dbReference type="ChEBI" id="CHEBI:30616"/>
    </ligand>
</feature>
<evidence type="ECO:0000256" key="10">
    <source>
        <dbReference type="ARBA" id="ARBA00023235"/>
    </source>
</evidence>
<evidence type="ECO:0000256" key="2">
    <source>
        <dbReference type="ARBA" id="ARBA00022741"/>
    </source>
</evidence>
<dbReference type="Gene3D" id="1.10.486.10">
    <property type="entry name" value="PCRA, domain 4"/>
    <property type="match status" value="1"/>
</dbReference>
<dbReference type="FunFam" id="3.40.50.300:FF:001236">
    <property type="entry name" value="ATP-dependent helicase/nuclease subunit A"/>
    <property type="match status" value="1"/>
</dbReference>
<comment type="catalytic activity">
    <reaction evidence="11 13">
        <text>Couples ATP hydrolysis with the unwinding of duplex DNA by translocating in the 3'-5' direction.</text>
        <dbReference type="EC" id="5.6.2.4"/>
    </reaction>
</comment>
<evidence type="ECO:0000256" key="9">
    <source>
        <dbReference type="ARBA" id="ARBA00023204"/>
    </source>
</evidence>
<keyword evidence="2 13" id="KW-0547">Nucleotide-binding</keyword>
<sequence length="1417" mass="163289">MAEMKWTEEQKKVIDLRNRNILVSAAAGSGKTAVLVERIISMISEGDHPVDIDRLLIVTFTNKAAAEMRERIGKAIDNKIKEMPENSHLQKQMTLIHSAQITTIHSFCLNVIRNHFNTIDLDPSFRIADEAELTLLKSDVLGELLENYYEEGGEDFLDFIESFSAGKSDDEIEELVLKLYHFSMSYPWPDEWLEEKKSTFNLSSVEDMKKSDWMKALLHNINSMVKDMLERCREALNICNESDGPRAYTTALQSDMELLEALIKLEDYEECGAALSDFKFARLSGKKEEGVSDEKKSQVKSIRDDIKKVINDLKKNYYFQSPEEMLADLQAMSRQVEVLINLTKDFAAAFADKKSDKNLVDFNDLEHFALNILVHKENGIEKPSLAADELSEYYEEILIDEYQDSNFVQEKILNSISKERIGRPNLFMVGDVKQSIYKFRLARPELFMEKYMEYSTEDNLYQRIDLHKNFRSREVVLNSINFLFEQIMTKKLGNIEYDDKVALYPGADFGTEEKGIPKDTELMLVKIEPNEEKEDEEGNFAIPSADEEASEEEEEYTAKEIEAKAIARRIKELINPETGMVIKDGNTFRPAQYRDIVILLRTMSNWSEVFADTLGAEDIPAHTDTGSGYFSTTEIRTILNLLKIIDNPRQDIPFTSVLRSPVVGLNSNELAEIRIPHREKSMYEAVVDYVKDHTIIEDMDEDMPSNAVEADNVKKQEEESCIIHKNEVIESKIEHMGSSKCIVQSNLRENQLRNDKSEDNELDSEEKNGGYLRKSNLLNDKNIDKNQISSDLTGGIADVKESLKQLHGNQVDSQLSSYTDNQADDKIYYNDHIRTENRYDNYSNNQTGNLSYNEQHKDDNHDKEKILADKLRNFLHQLDKFRNMVCFLSIHQLILKVLDDTGYYHFAAAMPGGEKRKANIDMLVQRAVQFENTSYSGLFHFVRYIEKLHKYDIDFGEATIAGENDNTVKIMSIHKSKGLEFPVVFVAGTGKVFNNQDSRGKLLIHPDLGLGPDYVNHKLRIKAPTLVKKVIQKELVLENLGEELRVLYVALTRAKEKLIITGGVKKLEDKLKKWSSICKQKEKQLLFYQLSTAGNYLDWIVPAAMRYKGFEDILKDYGVFQDKSNPLYNANIEIIVKEVTYEELAREELGEQIFKKVNKDQLLHWNNHLIYNESIWNEIQSLMEYQYPYEAETNIHTKLTVSELKRLGQMEAEELGMPLKGIERSMDEVQVPVPNFIKQSEKPTKAGIGTIYHSVLENMNLLETYTLEDVERCLSRLVLAGKISEKELELLDKDKLCTFVESNTAERMRNAMKDGRLYKERQFVMGIKANEINKSFHSEELILVQGVIDVYFKEGDQWILLDYKTDDVDKEHGEEILRKRYKVQMDYYQKALEQLTGICVGERMIYSFALGKGIRTT</sequence>
<comment type="subunit">
    <text evidence="13">Heterodimer of AddA and AddB/RexB.</text>
</comment>
<dbReference type="GO" id="GO:0000724">
    <property type="term" value="P:double-strand break repair via homologous recombination"/>
    <property type="evidence" value="ECO:0007669"/>
    <property type="project" value="UniProtKB-UniRule"/>
</dbReference>
<evidence type="ECO:0000256" key="13">
    <source>
        <dbReference type="HAMAP-Rule" id="MF_01451"/>
    </source>
</evidence>
<dbReference type="EC" id="3.1.-.-" evidence="13"/>
<keyword evidence="10 13" id="KW-0413">Isomerase</keyword>
<comment type="catalytic activity">
    <reaction evidence="12 13">
        <text>ATP + H2O = ADP + phosphate + H(+)</text>
        <dbReference type="Rhea" id="RHEA:13065"/>
        <dbReference type="ChEBI" id="CHEBI:15377"/>
        <dbReference type="ChEBI" id="CHEBI:15378"/>
        <dbReference type="ChEBI" id="CHEBI:30616"/>
        <dbReference type="ChEBI" id="CHEBI:43474"/>
        <dbReference type="ChEBI" id="CHEBI:456216"/>
        <dbReference type="EC" id="5.6.2.4"/>
    </reaction>
</comment>
<protein>
    <recommendedName>
        <fullName evidence="13">ATP-dependent helicase/nuclease subunit A</fullName>
        <ecNumber evidence="13">3.1.-.-</ecNumber>
        <ecNumber evidence="13">5.6.2.4</ecNumber>
    </recommendedName>
    <alternativeName>
        <fullName evidence="13">ATP-dependent helicase/nuclease AddA</fullName>
    </alternativeName>
    <alternativeName>
        <fullName evidence="13">DNA 3'-5' helicase AddA</fullName>
    </alternativeName>
</protein>
<dbReference type="PANTHER" id="PTHR11070">
    <property type="entry name" value="UVRD / RECB / PCRA DNA HELICASE FAMILY MEMBER"/>
    <property type="match status" value="1"/>
</dbReference>
<keyword evidence="4 13" id="KW-0378">Hydrolase</keyword>
<dbReference type="GO" id="GO:0005829">
    <property type="term" value="C:cytosol"/>
    <property type="evidence" value="ECO:0007669"/>
    <property type="project" value="TreeGrafter"/>
</dbReference>
<evidence type="ECO:0000256" key="1">
    <source>
        <dbReference type="ARBA" id="ARBA00022722"/>
    </source>
</evidence>
<dbReference type="PROSITE" id="PS51217">
    <property type="entry name" value="UVRD_HELICASE_CTER"/>
    <property type="match status" value="1"/>
</dbReference>
<dbReference type="InterPro" id="IPR011335">
    <property type="entry name" value="Restrct_endonuc-II-like"/>
</dbReference>
<evidence type="ECO:0000256" key="8">
    <source>
        <dbReference type="ARBA" id="ARBA00023125"/>
    </source>
</evidence>
<evidence type="ECO:0000256" key="7">
    <source>
        <dbReference type="ARBA" id="ARBA00022840"/>
    </source>
</evidence>
<feature type="domain" description="UvrD-like helicase ATP-binding" evidence="17">
    <location>
        <begin position="4"/>
        <end position="473"/>
    </location>
</feature>
<dbReference type="Proteomes" id="UP000198806">
    <property type="component" value="Unassembled WGS sequence"/>
</dbReference>